<comment type="caution">
    <text evidence="7">The sequence shown here is derived from an EMBL/GenBank/DDBJ whole genome shotgun (WGS) entry which is preliminary data.</text>
</comment>
<dbReference type="PROSITE" id="PS00518">
    <property type="entry name" value="ZF_RING_1"/>
    <property type="match status" value="1"/>
</dbReference>
<dbReference type="Gene3D" id="3.30.40.10">
    <property type="entry name" value="Zinc/RING finger domain, C3HC4 (zinc finger)"/>
    <property type="match status" value="1"/>
</dbReference>
<protein>
    <recommendedName>
        <fullName evidence="6">RING-type domain-containing protein</fullName>
    </recommendedName>
</protein>
<dbReference type="SMART" id="SM00184">
    <property type="entry name" value="RING"/>
    <property type="match status" value="1"/>
</dbReference>
<feature type="compositionally biased region" description="Polar residues" evidence="5">
    <location>
        <begin position="310"/>
        <end position="322"/>
    </location>
</feature>
<proteinExistence type="predicted"/>
<organism evidence="7 8">
    <name type="scientific">Fusarium equiseti</name>
    <name type="common">Fusarium scirpi</name>
    <dbReference type="NCBI Taxonomy" id="61235"/>
    <lineage>
        <taxon>Eukaryota</taxon>
        <taxon>Fungi</taxon>
        <taxon>Dikarya</taxon>
        <taxon>Ascomycota</taxon>
        <taxon>Pezizomycotina</taxon>
        <taxon>Sordariomycetes</taxon>
        <taxon>Hypocreomycetidae</taxon>
        <taxon>Hypocreales</taxon>
        <taxon>Nectriaceae</taxon>
        <taxon>Fusarium</taxon>
        <taxon>Fusarium incarnatum-equiseti species complex</taxon>
    </lineage>
</organism>
<name>A0ABQ8R025_FUSEQ</name>
<evidence type="ECO:0000256" key="3">
    <source>
        <dbReference type="ARBA" id="ARBA00022833"/>
    </source>
</evidence>
<dbReference type="InterPro" id="IPR017907">
    <property type="entry name" value="Znf_RING_CS"/>
</dbReference>
<dbReference type="InterPro" id="IPR013083">
    <property type="entry name" value="Znf_RING/FYVE/PHD"/>
</dbReference>
<sequence>MSTRIISPQDLAAPEAGSSRSRSQRPIDSEEIDGIAGHQGVASATITVTGQDEGEGGGGAGSQRGHIRPTTSSLSLPLPPLISNARRPHRSTSPTTTTQQPRPSFSPPSLTLPDIQTPARRRAANSLSTNLELPPISLQGNEPSGHHNQALENLLSSTSFEDPFLVDLASGEFSSPSSYPSFTNLDSQPSQSQTHLVSQASALQASISAPHLAAVNTVDNAPRDPSAAHHCISNILGPERSTTQLSASTNTAGESQPTLPIFDSFDDNDILFDSPASSFSDTMPPTLRRTTAAATPRTGSAPTNKRRRTSTAAVNGNVTSTKAHTRHKKTSTAKKEVDVDALFRSSSPRNFIDLETNEEYDTVDLTGTNEIPDDIKTPEKDDRIKLATFQCVICMDDCINLTVTHCGHLYCASCLHQSLSVDATKGKCPMCRQKLDMKSRDSYNSKTKGYWPLELKLMTATRKGKRKANTLS</sequence>
<evidence type="ECO:0000256" key="2">
    <source>
        <dbReference type="ARBA" id="ARBA00022771"/>
    </source>
</evidence>
<dbReference type="Pfam" id="PF13920">
    <property type="entry name" value="zf-C3HC4_3"/>
    <property type="match status" value="1"/>
</dbReference>
<gene>
    <name evidence="7" type="ORF">NW768_010493</name>
</gene>
<keyword evidence="2 4" id="KW-0863">Zinc-finger</keyword>
<evidence type="ECO:0000313" key="7">
    <source>
        <dbReference type="EMBL" id="KAJ4119903.1"/>
    </source>
</evidence>
<evidence type="ECO:0000256" key="5">
    <source>
        <dbReference type="SAM" id="MobiDB-lite"/>
    </source>
</evidence>
<dbReference type="Proteomes" id="UP001152024">
    <property type="component" value="Unassembled WGS sequence"/>
</dbReference>
<feature type="region of interest" description="Disordered" evidence="5">
    <location>
        <begin position="1"/>
        <end position="115"/>
    </location>
</feature>
<keyword evidence="1" id="KW-0479">Metal-binding</keyword>
<dbReference type="EMBL" id="JAOQBH010000021">
    <property type="protein sequence ID" value="KAJ4119903.1"/>
    <property type="molecule type" value="Genomic_DNA"/>
</dbReference>
<dbReference type="PROSITE" id="PS50089">
    <property type="entry name" value="ZF_RING_2"/>
    <property type="match status" value="1"/>
</dbReference>
<reference evidence="7" key="1">
    <citation type="submission" date="2022-09" db="EMBL/GenBank/DDBJ databases">
        <title>Fusarium specimens isolated from Avocado Roots.</title>
        <authorList>
            <person name="Stajich J."/>
            <person name="Roper C."/>
            <person name="Heimlech-Rivalta G."/>
        </authorList>
    </citation>
    <scope>NUCLEOTIDE SEQUENCE</scope>
    <source>
        <strain evidence="7">CF00095</strain>
    </source>
</reference>
<dbReference type="PANTHER" id="PTHR47094:SF1">
    <property type="entry name" value="RING-TYPE E3 UBIQUITIN TRANSFERASE"/>
    <property type="match status" value="1"/>
</dbReference>
<keyword evidence="3" id="KW-0862">Zinc</keyword>
<feature type="compositionally biased region" description="Basic residues" evidence="5">
    <location>
        <begin position="323"/>
        <end position="332"/>
    </location>
</feature>
<evidence type="ECO:0000259" key="6">
    <source>
        <dbReference type="PROSITE" id="PS50089"/>
    </source>
</evidence>
<evidence type="ECO:0000313" key="8">
    <source>
        <dbReference type="Proteomes" id="UP001152024"/>
    </source>
</evidence>
<feature type="compositionally biased region" description="Low complexity" evidence="5">
    <location>
        <begin position="282"/>
        <end position="303"/>
    </location>
</feature>
<dbReference type="SUPFAM" id="SSF57850">
    <property type="entry name" value="RING/U-box"/>
    <property type="match status" value="1"/>
</dbReference>
<evidence type="ECO:0000256" key="1">
    <source>
        <dbReference type="ARBA" id="ARBA00022723"/>
    </source>
</evidence>
<dbReference type="InterPro" id="IPR049627">
    <property type="entry name" value="SLX8"/>
</dbReference>
<dbReference type="PANTHER" id="PTHR47094">
    <property type="entry name" value="ELFLESS, ISOFORM B"/>
    <property type="match status" value="1"/>
</dbReference>
<dbReference type="InterPro" id="IPR001841">
    <property type="entry name" value="Znf_RING"/>
</dbReference>
<feature type="domain" description="RING-type" evidence="6">
    <location>
        <begin position="391"/>
        <end position="432"/>
    </location>
</feature>
<evidence type="ECO:0000256" key="4">
    <source>
        <dbReference type="PROSITE-ProRule" id="PRU00175"/>
    </source>
</evidence>
<feature type="compositionally biased region" description="Low complexity" evidence="5">
    <location>
        <begin position="91"/>
        <end position="109"/>
    </location>
</feature>
<accession>A0ABQ8R025</accession>
<feature type="region of interest" description="Disordered" evidence="5">
    <location>
        <begin position="275"/>
        <end position="334"/>
    </location>
</feature>
<keyword evidence="8" id="KW-1185">Reference proteome</keyword>